<evidence type="ECO:0000313" key="3">
    <source>
        <dbReference type="Proteomes" id="UP000256970"/>
    </source>
</evidence>
<keyword evidence="3" id="KW-1185">Reference proteome</keyword>
<feature type="region of interest" description="Disordered" evidence="1">
    <location>
        <begin position="380"/>
        <end position="479"/>
    </location>
</feature>
<sequence length="682" mass="70098">MQAALQRQHTAAVQAACQLPAAQQLAPAEVAGMLQAASFLPEEPCLAELCRLRPARQLAAADWAAFSSGSIITTALQCQQDMAQVAALLRLPAAKQLAAAVLLQLLETCLQLHGTQRCYRPLAQLLAAADSQAGTVDSCQLQRLLGLAKLSACLPKALHALLQLPAAVQLPSSSVEGLLQEAVAQPDHAAFIKALCRLPAARATSAEAAGRLLLAAVRAPGLSGSSSGMRRILASLGSLPVVQSGAAVPTCEAQQRLLQAVLQPGSQGNASDVVVVMCKTLPMQQLTPDALAQLLPAAVPLHLTWQALVALLHLPCAEHLSSDAVQQLLLAAADAQHAAMLVALTCLLTSLPAAQQVCDVAAAERLLLACFDMAPHAIRSSGLLDDPDEAADTDIDDSSDSEEEDELGDESSGNEQQQGQGDEQQGQGLQQLAGQLGGPSQPLAQQQQQQQQQQHELPAAAVDTSGNGSDSGDGGAGVEQDASEELLAAAASNGNSNSDSSTASSSSSSSSSGPGLLVPVMLRLPVMQQLSSAFVAKVLHAAIACYTPGSVISRICGLPAAAQLRSAVVGELLTAAVHCRGRLSLVHLCKLPGAQAVEAGLLQQLLHKSLLSVAQADPGDADDDAHGAAGSQALEALLGLPAAQQLTAQAAQQLLQMAVQLRVGGSVARRLCALAHRRLGHH</sequence>
<feature type="region of interest" description="Disordered" evidence="1">
    <location>
        <begin position="491"/>
        <end position="514"/>
    </location>
</feature>
<evidence type="ECO:0000313" key="2">
    <source>
        <dbReference type="EMBL" id="SZX72732.1"/>
    </source>
</evidence>
<dbReference type="EMBL" id="FNXT01001153">
    <property type="protein sequence ID" value="SZX72732.1"/>
    <property type="molecule type" value="Genomic_DNA"/>
</dbReference>
<proteinExistence type="predicted"/>
<name>A0A383W6G5_TETOB</name>
<protein>
    <submittedName>
        <fullName evidence="2">Uncharacterized protein</fullName>
    </submittedName>
</protein>
<dbReference type="AlphaFoldDB" id="A0A383W6G5"/>
<gene>
    <name evidence="2" type="ORF">BQ4739_LOCUS12879</name>
</gene>
<evidence type="ECO:0000256" key="1">
    <source>
        <dbReference type="SAM" id="MobiDB-lite"/>
    </source>
</evidence>
<dbReference type="Proteomes" id="UP000256970">
    <property type="component" value="Unassembled WGS sequence"/>
</dbReference>
<feature type="compositionally biased region" description="Acidic residues" evidence="1">
    <location>
        <begin position="385"/>
        <end position="409"/>
    </location>
</feature>
<reference evidence="2 3" key="1">
    <citation type="submission" date="2016-10" db="EMBL/GenBank/DDBJ databases">
        <authorList>
            <person name="Cai Z."/>
        </authorList>
    </citation>
    <scope>NUCLEOTIDE SEQUENCE [LARGE SCALE GENOMIC DNA]</scope>
</reference>
<accession>A0A383W6G5</accession>
<organism evidence="2 3">
    <name type="scientific">Tetradesmus obliquus</name>
    <name type="common">Green alga</name>
    <name type="synonym">Acutodesmus obliquus</name>
    <dbReference type="NCBI Taxonomy" id="3088"/>
    <lineage>
        <taxon>Eukaryota</taxon>
        <taxon>Viridiplantae</taxon>
        <taxon>Chlorophyta</taxon>
        <taxon>core chlorophytes</taxon>
        <taxon>Chlorophyceae</taxon>
        <taxon>CS clade</taxon>
        <taxon>Sphaeropleales</taxon>
        <taxon>Scenedesmaceae</taxon>
        <taxon>Tetradesmus</taxon>
    </lineage>
</organism>
<feature type="compositionally biased region" description="Low complexity" evidence="1">
    <location>
        <begin position="410"/>
        <end position="454"/>
    </location>
</feature>